<evidence type="ECO:0000256" key="4">
    <source>
        <dbReference type="ARBA" id="ARBA00022840"/>
    </source>
</evidence>
<dbReference type="InterPro" id="IPR027417">
    <property type="entry name" value="P-loop_NTPase"/>
</dbReference>
<evidence type="ECO:0000256" key="3">
    <source>
        <dbReference type="ARBA" id="ARBA00022741"/>
    </source>
</evidence>
<dbReference type="InterPro" id="IPR017871">
    <property type="entry name" value="ABC_transporter-like_CS"/>
</dbReference>
<comment type="caution">
    <text evidence="6">The sequence shown here is derived from an EMBL/GenBank/DDBJ whole genome shotgun (WGS) entry which is preliminary data.</text>
</comment>
<keyword evidence="4 6" id="KW-0067">ATP-binding</keyword>
<dbReference type="EMBL" id="JAFIRA010000010">
    <property type="protein sequence ID" value="MCJ2542426.1"/>
    <property type="molecule type" value="Genomic_DNA"/>
</dbReference>
<evidence type="ECO:0000256" key="2">
    <source>
        <dbReference type="ARBA" id="ARBA00022448"/>
    </source>
</evidence>
<keyword evidence="3" id="KW-0547">Nucleotide-binding</keyword>
<gene>
    <name evidence="6" type="ORF">JX360_05815</name>
</gene>
<dbReference type="Proteomes" id="UP000830835">
    <property type="component" value="Unassembled WGS sequence"/>
</dbReference>
<name>A0ABT0C9J5_THEVL</name>
<dbReference type="SMART" id="SM00382">
    <property type="entry name" value="AAA"/>
    <property type="match status" value="1"/>
</dbReference>
<dbReference type="SUPFAM" id="SSF52540">
    <property type="entry name" value="P-loop containing nucleoside triphosphate hydrolases"/>
    <property type="match status" value="1"/>
</dbReference>
<feature type="domain" description="ABC transporter" evidence="5">
    <location>
        <begin position="11"/>
        <end position="238"/>
    </location>
</feature>
<keyword evidence="2" id="KW-0813">Transport</keyword>
<evidence type="ECO:0000256" key="1">
    <source>
        <dbReference type="ARBA" id="ARBA00005417"/>
    </source>
</evidence>
<dbReference type="GO" id="GO:0005524">
    <property type="term" value="F:ATP binding"/>
    <property type="evidence" value="ECO:0007669"/>
    <property type="project" value="UniProtKB-KW"/>
</dbReference>
<accession>A0ABT0C9J5</accession>
<proteinExistence type="inferred from homology"/>
<dbReference type="CDD" id="cd03225">
    <property type="entry name" value="ABC_cobalt_CbiO_domain1"/>
    <property type="match status" value="1"/>
</dbReference>
<protein>
    <submittedName>
        <fullName evidence="6">ABC transporter ATP-binding protein</fullName>
    </submittedName>
</protein>
<dbReference type="Pfam" id="PF00005">
    <property type="entry name" value="ABC_tran"/>
    <property type="match status" value="1"/>
</dbReference>
<dbReference type="InterPro" id="IPR015856">
    <property type="entry name" value="ABC_transpr_CbiO/EcfA_su"/>
</dbReference>
<dbReference type="Gene3D" id="3.40.50.300">
    <property type="entry name" value="P-loop containing nucleotide triphosphate hydrolases"/>
    <property type="match status" value="1"/>
</dbReference>
<dbReference type="InterPro" id="IPR003593">
    <property type="entry name" value="AAA+_ATPase"/>
</dbReference>
<evidence type="ECO:0000259" key="5">
    <source>
        <dbReference type="PROSITE" id="PS50893"/>
    </source>
</evidence>
<dbReference type="PANTHER" id="PTHR43553">
    <property type="entry name" value="HEAVY METAL TRANSPORTER"/>
    <property type="match status" value="1"/>
</dbReference>
<dbReference type="InterPro" id="IPR003439">
    <property type="entry name" value="ABC_transporter-like_ATP-bd"/>
</dbReference>
<dbReference type="RefSeq" id="WP_244349692.1">
    <property type="nucleotide sequence ID" value="NZ_JAFIRA010000010.1"/>
</dbReference>
<dbReference type="PROSITE" id="PS50893">
    <property type="entry name" value="ABC_TRANSPORTER_2"/>
    <property type="match status" value="1"/>
</dbReference>
<dbReference type="PANTHER" id="PTHR43553:SF24">
    <property type="entry name" value="ENERGY-COUPLING FACTOR TRANSPORTER ATP-BINDING PROTEIN ECFA1"/>
    <property type="match status" value="1"/>
</dbReference>
<reference evidence="6" key="1">
    <citation type="submission" date="2021-02" db="EMBL/GenBank/DDBJ databases">
        <title>The CRISPR/cas machinery reduction and long-range gene transfer in the hot spring cyanobacterium Synechococcus.</title>
        <authorList>
            <person name="Dvorak P."/>
            <person name="Jahodarova E."/>
            <person name="Hasler P."/>
            <person name="Poulickova A."/>
        </authorList>
    </citation>
    <scope>NUCLEOTIDE SEQUENCE</scope>
    <source>
        <strain evidence="6">Rupite</strain>
    </source>
</reference>
<keyword evidence="7" id="KW-1185">Reference proteome</keyword>
<comment type="similarity">
    <text evidence="1">Belongs to the ABC transporter superfamily.</text>
</comment>
<organism evidence="6 7">
    <name type="scientific">Thermostichus vulcanus str. 'Rupite'</name>
    <dbReference type="NCBI Taxonomy" id="2813851"/>
    <lineage>
        <taxon>Bacteria</taxon>
        <taxon>Bacillati</taxon>
        <taxon>Cyanobacteriota</taxon>
        <taxon>Cyanophyceae</taxon>
        <taxon>Thermostichales</taxon>
        <taxon>Thermostichaceae</taxon>
        <taxon>Thermostichus</taxon>
    </lineage>
</organism>
<dbReference type="PROSITE" id="PS00211">
    <property type="entry name" value="ABC_TRANSPORTER_1"/>
    <property type="match status" value="1"/>
</dbReference>
<evidence type="ECO:0000313" key="6">
    <source>
        <dbReference type="EMBL" id="MCJ2542426.1"/>
    </source>
</evidence>
<dbReference type="InterPro" id="IPR050095">
    <property type="entry name" value="ECF_ABC_transporter_ATP-bd"/>
</dbReference>
<evidence type="ECO:0000313" key="7">
    <source>
        <dbReference type="Proteomes" id="UP000830835"/>
    </source>
</evidence>
<sequence>MNVPPPPEVAVDAKQLWMAYPGHPPVLQGIDLQVKVGEHLGVIGPNGVGKTTLFLTLCGLLPIHSGHVTVLGQPLVPGEFRPEVGLVFQDPNDQLFAPTVAEDVAFGLRNLGGSEQEIAAGVQAALHHTGTLHLAERPPHQLSGGEKRMVAIAGILAMRPQLVLYDEPTANLDLRARRRLIQFLHHTPQTLLLASHDLELVLEVCDRVILLDQGRIWAAGSPTAVMSNPDLMAAHGLEVPHSLRR</sequence>